<feature type="compositionally biased region" description="Basic residues" evidence="1">
    <location>
        <begin position="32"/>
        <end position="46"/>
    </location>
</feature>
<sequence>MVDYSSGSRPRYMATVDDQQPRPERCTTQRRDTRHRGVTSQRKRTKAAHSGIGVTGAFDNVLPIVFSPPSYCFIVAPNIGDGIFTNYPAPHSLLFWSFSSRRRHLRRHLSRFFARRRDTTCAGRLLPWCGFFSPPISSVSFCAGMVASTARKLFCKRYLARLVFLPCSPAFLICVFSHFLLLLLLQACSMADTPFLQFCSAHGWRVDHYTRLLSSYQYINRFWMCFCWRRASRFELLDYWNRAKMDGWEWLGKRKTEAIASGLIFSTSLSQSRSLWFPQLSPFCFHCLQHYPHTTAYLLAIFLCFFLHRLFGCLL</sequence>
<feature type="transmembrane region" description="Helical" evidence="2">
    <location>
        <begin position="159"/>
        <end position="185"/>
    </location>
</feature>
<organism evidence="3 4">
    <name type="scientific">Massarina eburnea CBS 473.64</name>
    <dbReference type="NCBI Taxonomy" id="1395130"/>
    <lineage>
        <taxon>Eukaryota</taxon>
        <taxon>Fungi</taxon>
        <taxon>Dikarya</taxon>
        <taxon>Ascomycota</taxon>
        <taxon>Pezizomycotina</taxon>
        <taxon>Dothideomycetes</taxon>
        <taxon>Pleosporomycetidae</taxon>
        <taxon>Pleosporales</taxon>
        <taxon>Massarineae</taxon>
        <taxon>Massarinaceae</taxon>
        <taxon>Massarina</taxon>
    </lineage>
</organism>
<keyword evidence="2" id="KW-1133">Transmembrane helix</keyword>
<feature type="compositionally biased region" description="Basic and acidic residues" evidence="1">
    <location>
        <begin position="19"/>
        <end position="31"/>
    </location>
</feature>
<keyword evidence="4" id="KW-1185">Reference proteome</keyword>
<reference evidence="3" key="1">
    <citation type="journal article" date="2020" name="Stud. Mycol.">
        <title>101 Dothideomycetes genomes: a test case for predicting lifestyles and emergence of pathogens.</title>
        <authorList>
            <person name="Haridas S."/>
            <person name="Albert R."/>
            <person name="Binder M."/>
            <person name="Bloem J."/>
            <person name="Labutti K."/>
            <person name="Salamov A."/>
            <person name="Andreopoulos B."/>
            <person name="Baker S."/>
            <person name="Barry K."/>
            <person name="Bills G."/>
            <person name="Bluhm B."/>
            <person name="Cannon C."/>
            <person name="Castanera R."/>
            <person name="Culley D."/>
            <person name="Daum C."/>
            <person name="Ezra D."/>
            <person name="Gonzalez J."/>
            <person name="Henrissat B."/>
            <person name="Kuo A."/>
            <person name="Liang C."/>
            <person name="Lipzen A."/>
            <person name="Lutzoni F."/>
            <person name="Magnuson J."/>
            <person name="Mondo S."/>
            <person name="Nolan M."/>
            <person name="Ohm R."/>
            <person name="Pangilinan J."/>
            <person name="Park H.-J."/>
            <person name="Ramirez L."/>
            <person name="Alfaro M."/>
            <person name="Sun H."/>
            <person name="Tritt A."/>
            <person name="Yoshinaga Y."/>
            <person name="Zwiers L.-H."/>
            <person name="Turgeon B."/>
            <person name="Goodwin S."/>
            <person name="Spatafora J."/>
            <person name="Crous P."/>
            <person name="Grigoriev I."/>
        </authorList>
    </citation>
    <scope>NUCLEOTIDE SEQUENCE</scope>
    <source>
        <strain evidence="3">CBS 473.64</strain>
    </source>
</reference>
<gene>
    <name evidence="3" type="ORF">P280DRAFT_86935</name>
</gene>
<name>A0A6A6RQT2_9PLEO</name>
<evidence type="ECO:0000313" key="4">
    <source>
        <dbReference type="Proteomes" id="UP000799753"/>
    </source>
</evidence>
<dbReference type="AlphaFoldDB" id="A0A6A6RQT2"/>
<proteinExistence type="predicted"/>
<protein>
    <submittedName>
        <fullName evidence="3">Uncharacterized protein</fullName>
    </submittedName>
</protein>
<accession>A0A6A6RQT2</accession>
<evidence type="ECO:0000313" key="3">
    <source>
        <dbReference type="EMBL" id="KAF2637979.1"/>
    </source>
</evidence>
<evidence type="ECO:0000256" key="2">
    <source>
        <dbReference type="SAM" id="Phobius"/>
    </source>
</evidence>
<evidence type="ECO:0000256" key="1">
    <source>
        <dbReference type="SAM" id="MobiDB-lite"/>
    </source>
</evidence>
<keyword evidence="2" id="KW-0812">Transmembrane</keyword>
<feature type="transmembrane region" description="Helical" evidence="2">
    <location>
        <begin position="296"/>
        <end position="314"/>
    </location>
</feature>
<keyword evidence="2" id="KW-0472">Membrane</keyword>
<dbReference type="Proteomes" id="UP000799753">
    <property type="component" value="Unassembled WGS sequence"/>
</dbReference>
<feature type="region of interest" description="Disordered" evidence="1">
    <location>
        <begin position="1"/>
        <end position="46"/>
    </location>
</feature>
<feature type="transmembrane region" description="Helical" evidence="2">
    <location>
        <begin position="125"/>
        <end position="147"/>
    </location>
</feature>
<dbReference type="EMBL" id="MU006791">
    <property type="protein sequence ID" value="KAF2637979.1"/>
    <property type="molecule type" value="Genomic_DNA"/>
</dbReference>